<sequence>MVQVQLRPPPLARADVTSEARLFQRKRAKVNKAPRLDVTIVSAAAVVSSQTDSSFDFPMFDNAPVFENVLRRTLRRKPKEQTKKNIFLNRHRGDAFNTEGNIGLFFTAKAN</sequence>
<evidence type="ECO:0000313" key="2">
    <source>
        <dbReference type="Proteomes" id="UP000438429"/>
    </source>
</evidence>
<name>A0A6A4T770_SCOMX</name>
<proteinExistence type="predicted"/>
<gene>
    <name evidence="1" type="ORF">F2P81_008403</name>
</gene>
<protein>
    <submittedName>
        <fullName evidence="1">Uncharacterized protein</fullName>
    </submittedName>
</protein>
<comment type="caution">
    <text evidence="1">The sequence shown here is derived from an EMBL/GenBank/DDBJ whole genome shotgun (WGS) entry which is preliminary data.</text>
</comment>
<dbReference type="EMBL" id="VEVO01000007">
    <property type="protein sequence ID" value="KAF0040168.1"/>
    <property type="molecule type" value="Genomic_DNA"/>
</dbReference>
<reference evidence="1 2" key="1">
    <citation type="submission" date="2019-06" db="EMBL/GenBank/DDBJ databases">
        <title>Draft genomes of female and male turbot (Scophthalmus maximus).</title>
        <authorList>
            <person name="Xu H."/>
            <person name="Xu X.-W."/>
            <person name="Shao C."/>
            <person name="Chen S."/>
        </authorList>
    </citation>
    <scope>NUCLEOTIDE SEQUENCE [LARGE SCALE GENOMIC DNA]</scope>
    <source>
        <strain evidence="1">Ysfricsl-2016a</strain>
        <tissue evidence="1">Blood</tissue>
    </source>
</reference>
<accession>A0A6A4T770</accession>
<dbReference type="Proteomes" id="UP000438429">
    <property type="component" value="Unassembled WGS sequence"/>
</dbReference>
<dbReference type="AlphaFoldDB" id="A0A6A4T770"/>
<evidence type="ECO:0000313" key="1">
    <source>
        <dbReference type="EMBL" id="KAF0040168.1"/>
    </source>
</evidence>
<organism evidence="1 2">
    <name type="scientific">Scophthalmus maximus</name>
    <name type="common">Turbot</name>
    <name type="synonym">Psetta maxima</name>
    <dbReference type="NCBI Taxonomy" id="52904"/>
    <lineage>
        <taxon>Eukaryota</taxon>
        <taxon>Metazoa</taxon>
        <taxon>Chordata</taxon>
        <taxon>Craniata</taxon>
        <taxon>Vertebrata</taxon>
        <taxon>Euteleostomi</taxon>
        <taxon>Actinopterygii</taxon>
        <taxon>Neopterygii</taxon>
        <taxon>Teleostei</taxon>
        <taxon>Neoteleostei</taxon>
        <taxon>Acanthomorphata</taxon>
        <taxon>Carangaria</taxon>
        <taxon>Pleuronectiformes</taxon>
        <taxon>Pleuronectoidei</taxon>
        <taxon>Scophthalmidae</taxon>
        <taxon>Scophthalmus</taxon>
    </lineage>
</organism>